<evidence type="ECO:0000313" key="7">
    <source>
        <dbReference type="EMBL" id="SHO79662.1"/>
    </source>
</evidence>
<dbReference type="AlphaFoldDB" id="A0A1M8AB40"/>
<protein>
    <recommendedName>
        <fullName evidence="6">RING-type domain-containing protein</fullName>
    </recommendedName>
</protein>
<name>A0A1M8AB40_MALS4</name>
<proteinExistence type="predicted"/>
<keyword evidence="1" id="KW-0479">Metal-binding</keyword>
<dbReference type="GO" id="GO:0008270">
    <property type="term" value="F:zinc ion binding"/>
    <property type="evidence" value="ECO:0007669"/>
    <property type="project" value="UniProtKB-KW"/>
</dbReference>
<dbReference type="InterPro" id="IPR001841">
    <property type="entry name" value="Znf_RING"/>
</dbReference>
<dbReference type="EMBL" id="LT671827">
    <property type="protein sequence ID" value="SHO79662.1"/>
    <property type="molecule type" value="Genomic_DNA"/>
</dbReference>
<feature type="compositionally biased region" description="Polar residues" evidence="5">
    <location>
        <begin position="353"/>
        <end position="362"/>
    </location>
</feature>
<sequence length="420" mass="46207">MGCGICLEAYTADERPAALPCGHIFHANCVHDWLNSRSHGALPAGCPLCKATASPSSILPLWPGDADDFHQYVAVHSQSNDESHQLLMSVRDLVFAIQSYAMAAHGLRSAAMARAASTVQVALQRGAIRDAHAASSLQDALAALHRAVAQAEHLSRHLSTAHTSLAERARRLHAQEVRGREDRIALDAAKRKFHKERILWKQKQKQVLAAQAEVEAHATSMRERENALQTEKSTYMARAQESIAQAKSASAEAIRRAALAEQAAQQQVAQAEEQMHRAEERAADVAEALEETRARNQRLADQMRDMQRAHAESRAKRKADKARLEELHDQLRAMERAAPDTHRAPLAECPQPSDLSSSPVRETPSTKCAAQLLDDLDDAQYPMPGAHLALSTKPKAPIQRTLDVWNPGKTVALGPRRRVR</sequence>
<keyword evidence="2 4" id="KW-0863">Zinc-finger</keyword>
<dbReference type="VEuPathDB" id="FungiDB:MSYG_4012"/>
<evidence type="ECO:0000256" key="3">
    <source>
        <dbReference type="ARBA" id="ARBA00022833"/>
    </source>
</evidence>
<reference evidence="8" key="1">
    <citation type="journal article" date="2017" name="Nucleic Acids Res.">
        <title>Proteogenomics produces comprehensive and highly accurate protein-coding gene annotation in a complete genome assembly of Malassezia sympodialis.</title>
        <authorList>
            <person name="Zhu Y."/>
            <person name="Engstroem P.G."/>
            <person name="Tellgren-Roth C."/>
            <person name="Baudo C.D."/>
            <person name="Kennell J.C."/>
            <person name="Sun S."/>
            <person name="Billmyre R.B."/>
            <person name="Schroeder M.S."/>
            <person name="Andersson A."/>
            <person name="Holm T."/>
            <person name="Sigurgeirsson B."/>
            <person name="Wu G."/>
            <person name="Sankaranarayanan S.R."/>
            <person name="Siddharthan R."/>
            <person name="Sanyal K."/>
            <person name="Lundeberg J."/>
            <person name="Nystedt B."/>
            <person name="Boekhout T."/>
            <person name="Dawson T.L. Jr."/>
            <person name="Heitman J."/>
            <person name="Scheynius A."/>
            <person name="Lehtioe J."/>
        </authorList>
    </citation>
    <scope>NUCLEOTIDE SEQUENCE [LARGE SCALE GENOMIC DNA]</scope>
    <source>
        <strain evidence="8">ATCC 42132</strain>
    </source>
</reference>
<dbReference type="OrthoDB" id="8062037at2759"/>
<accession>A0A1M8AB40</accession>
<dbReference type="SUPFAM" id="SSF57850">
    <property type="entry name" value="RING/U-box"/>
    <property type="match status" value="1"/>
</dbReference>
<feature type="domain" description="RING-type" evidence="6">
    <location>
        <begin position="3"/>
        <end position="50"/>
    </location>
</feature>
<dbReference type="OMA" id="SINECMS"/>
<evidence type="ECO:0000256" key="2">
    <source>
        <dbReference type="ARBA" id="ARBA00022771"/>
    </source>
</evidence>
<dbReference type="PROSITE" id="PS50089">
    <property type="entry name" value="ZF_RING_2"/>
    <property type="match status" value="1"/>
</dbReference>
<keyword evidence="3" id="KW-0862">Zinc</keyword>
<feature type="region of interest" description="Disordered" evidence="5">
    <location>
        <begin position="338"/>
        <end position="362"/>
    </location>
</feature>
<dbReference type="STRING" id="1230383.A0A1M8AB40"/>
<dbReference type="Proteomes" id="UP000186303">
    <property type="component" value="Chromosome 7"/>
</dbReference>
<keyword evidence="8" id="KW-1185">Reference proteome</keyword>
<dbReference type="SMART" id="SM00184">
    <property type="entry name" value="RING"/>
    <property type="match status" value="1"/>
</dbReference>
<dbReference type="Pfam" id="PF13639">
    <property type="entry name" value="zf-RING_2"/>
    <property type="match status" value="1"/>
</dbReference>
<dbReference type="InterPro" id="IPR013083">
    <property type="entry name" value="Znf_RING/FYVE/PHD"/>
</dbReference>
<dbReference type="Gene3D" id="3.30.40.10">
    <property type="entry name" value="Zinc/RING finger domain, C3HC4 (zinc finger)"/>
    <property type="match status" value="1"/>
</dbReference>
<evidence type="ECO:0000259" key="6">
    <source>
        <dbReference type="PROSITE" id="PS50089"/>
    </source>
</evidence>
<gene>
    <name evidence="7" type="ORF">MSYG_4012</name>
</gene>
<dbReference type="PANTHER" id="PTHR45969">
    <property type="entry name" value="RING ZINC FINGER PROTEIN-RELATED"/>
    <property type="match status" value="1"/>
</dbReference>
<feature type="compositionally biased region" description="Basic and acidic residues" evidence="5">
    <location>
        <begin position="301"/>
        <end position="314"/>
    </location>
</feature>
<evidence type="ECO:0000256" key="4">
    <source>
        <dbReference type="PROSITE-ProRule" id="PRU00175"/>
    </source>
</evidence>
<evidence type="ECO:0000256" key="1">
    <source>
        <dbReference type="ARBA" id="ARBA00022723"/>
    </source>
</evidence>
<evidence type="ECO:0000313" key="8">
    <source>
        <dbReference type="Proteomes" id="UP000186303"/>
    </source>
</evidence>
<evidence type="ECO:0000256" key="5">
    <source>
        <dbReference type="SAM" id="MobiDB-lite"/>
    </source>
</evidence>
<feature type="region of interest" description="Disordered" evidence="5">
    <location>
        <begin position="299"/>
        <end position="322"/>
    </location>
</feature>
<organism evidence="7 8">
    <name type="scientific">Malassezia sympodialis (strain ATCC 42132)</name>
    <name type="common">Atopic eczema-associated yeast</name>
    <dbReference type="NCBI Taxonomy" id="1230383"/>
    <lineage>
        <taxon>Eukaryota</taxon>
        <taxon>Fungi</taxon>
        <taxon>Dikarya</taxon>
        <taxon>Basidiomycota</taxon>
        <taxon>Ustilaginomycotina</taxon>
        <taxon>Malasseziomycetes</taxon>
        <taxon>Malasseziales</taxon>
        <taxon>Malasseziaceae</taxon>
        <taxon>Malassezia</taxon>
    </lineage>
</organism>